<proteinExistence type="predicted"/>
<gene>
    <name evidence="1" type="ORF">ACF05T_28280</name>
</gene>
<sequence>MPRPTLPEPAPDTLTVRLPDGTLVLVAHLDPDLPDEHSPLRRALRAASLLTVRNVN</sequence>
<protein>
    <submittedName>
        <fullName evidence="1">Uncharacterized protein</fullName>
    </submittedName>
</protein>
<comment type="caution">
    <text evidence="1">The sequence shown here is derived from an EMBL/GenBank/DDBJ whole genome shotgun (WGS) entry which is preliminary data.</text>
</comment>
<reference evidence="1 2" key="1">
    <citation type="submission" date="2024-10" db="EMBL/GenBank/DDBJ databases">
        <title>The Natural Products Discovery Center: Release of the First 8490 Sequenced Strains for Exploring Actinobacteria Biosynthetic Diversity.</title>
        <authorList>
            <person name="Kalkreuter E."/>
            <person name="Kautsar S.A."/>
            <person name="Yang D."/>
            <person name="Bader C.D."/>
            <person name="Teijaro C.N."/>
            <person name="Fluegel L."/>
            <person name="Davis C.M."/>
            <person name="Simpson J.R."/>
            <person name="Lauterbach L."/>
            <person name="Steele A.D."/>
            <person name="Gui C."/>
            <person name="Meng S."/>
            <person name="Li G."/>
            <person name="Viehrig K."/>
            <person name="Ye F."/>
            <person name="Su P."/>
            <person name="Kiefer A.F."/>
            <person name="Nichols A."/>
            <person name="Cepeda A.J."/>
            <person name="Yan W."/>
            <person name="Fan B."/>
            <person name="Jiang Y."/>
            <person name="Adhikari A."/>
            <person name="Zheng C.-J."/>
            <person name="Schuster L."/>
            <person name="Cowan T.M."/>
            <person name="Smanski M.J."/>
            <person name="Chevrette M.G."/>
            <person name="De Carvalho L.P.S."/>
            <person name="Shen B."/>
        </authorList>
    </citation>
    <scope>NUCLEOTIDE SEQUENCE [LARGE SCALE GENOMIC DNA]</scope>
    <source>
        <strain evidence="1 2">NPDC015755</strain>
    </source>
</reference>
<keyword evidence="2" id="KW-1185">Reference proteome</keyword>
<evidence type="ECO:0000313" key="2">
    <source>
        <dbReference type="Proteomes" id="UP001603013"/>
    </source>
</evidence>
<name>A0ABW6YK67_9ACTN</name>
<dbReference type="EMBL" id="JBIBSM010000018">
    <property type="protein sequence ID" value="MFF8279955.1"/>
    <property type="molecule type" value="Genomic_DNA"/>
</dbReference>
<dbReference type="Proteomes" id="UP001603013">
    <property type="component" value="Unassembled WGS sequence"/>
</dbReference>
<organism evidence="1 2">
    <name type="scientific">Streptomyces lateritius</name>
    <dbReference type="NCBI Taxonomy" id="67313"/>
    <lineage>
        <taxon>Bacteria</taxon>
        <taxon>Bacillati</taxon>
        <taxon>Actinomycetota</taxon>
        <taxon>Actinomycetes</taxon>
        <taxon>Kitasatosporales</taxon>
        <taxon>Streptomycetaceae</taxon>
        <taxon>Streptomyces</taxon>
    </lineage>
</organism>
<accession>A0ABW6YK67</accession>
<dbReference type="RefSeq" id="WP_391936864.1">
    <property type="nucleotide sequence ID" value="NZ_JBIBSM010000018.1"/>
</dbReference>
<evidence type="ECO:0000313" key="1">
    <source>
        <dbReference type="EMBL" id="MFF8279955.1"/>
    </source>
</evidence>